<protein>
    <submittedName>
        <fullName evidence="7">Type VI secretion protein ImpA</fullName>
    </submittedName>
</protein>
<proteinExistence type="inferred from homology"/>
<evidence type="ECO:0000313" key="8">
    <source>
        <dbReference type="Proteomes" id="UP000094849"/>
    </source>
</evidence>
<dbReference type="NCBIfam" id="TIGR03361">
    <property type="entry name" value="VI_Rhs_Vgr"/>
    <property type="match status" value="1"/>
</dbReference>
<accession>A0A1E2UT01</accession>
<dbReference type="NCBIfam" id="TIGR01646">
    <property type="entry name" value="vgr_GE"/>
    <property type="match status" value="1"/>
</dbReference>
<evidence type="ECO:0000313" key="7">
    <source>
        <dbReference type="EMBL" id="ODB97893.1"/>
    </source>
</evidence>
<dbReference type="PANTHER" id="PTHR32305:SF15">
    <property type="entry name" value="PROTEIN RHSA-RELATED"/>
    <property type="match status" value="1"/>
</dbReference>
<dbReference type="Pfam" id="PF05954">
    <property type="entry name" value="Phage_GPD"/>
    <property type="match status" value="1"/>
</dbReference>
<dbReference type="Gene3D" id="2.40.50.230">
    <property type="entry name" value="Gp5 N-terminal domain"/>
    <property type="match status" value="1"/>
</dbReference>
<dbReference type="PANTHER" id="PTHR32305">
    <property type="match status" value="1"/>
</dbReference>
<dbReference type="InterPro" id="IPR050708">
    <property type="entry name" value="T6SS_VgrG/RHS"/>
</dbReference>
<feature type="domain" description="Gp5/Type VI secretion system Vgr C-terminal trimerisation" evidence="6">
    <location>
        <begin position="473"/>
        <end position="586"/>
    </location>
</feature>
<dbReference type="FunFam" id="3.55.50.10:FF:000001">
    <property type="entry name" value="Actin cross-linking toxin VgrG1"/>
    <property type="match status" value="1"/>
</dbReference>
<evidence type="ECO:0000259" key="6">
    <source>
        <dbReference type="Pfam" id="PF22178"/>
    </source>
</evidence>
<dbReference type="InterPro" id="IPR017847">
    <property type="entry name" value="T6SS_RhsGE_Vgr_subset"/>
</dbReference>
<dbReference type="Proteomes" id="UP000094849">
    <property type="component" value="Unassembled WGS sequence"/>
</dbReference>
<dbReference type="SUPFAM" id="SSF69349">
    <property type="entry name" value="Phage fibre proteins"/>
    <property type="match status" value="1"/>
</dbReference>
<dbReference type="SUPFAM" id="SSF69279">
    <property type="entry name" value="Phage tail proteins"/>
    <property type="match status" value="2"/>
</dbReference>
<evidence type="ECO:0000256" key="3">
    <source>
        <dbReference type="ARBA" id="ARBA00022525"/>
    </source>
</evidence>
<comment type="subcellular location">
    <subcellularLocation>
        <location evidence="1">Secreted</location>
    </subcellularLocation>
</comment>
<sequence length="728" mass="80451">MAFTQSNRQLQIKTPLGPDELLILRMEAREELGRLSEFTVDLLSDNEEIAHDDLLGKQMTVQMDLVDGGKRYFNGFVSQFTQIGHIAYFAHYRATLRPWLWFLTRTSDCRIFQNKKVPDIIKEVFQDNGFSDFEDKLSGSYREWEYCVQYRETDFNFISRLMEQEGIYYYFAHVDGKHTLVMCDGYSSHSPLEAYAEIPYLPQSEQGSTRWKDYIHAWKFTKSVQPGSFAHTDYNFTKPKSDLFATAPLPRSHAHAEYEIYDYPGEYEESGDGDSYARQRIEELQSGHEVLEGEAIARGVASGGLFTLIEHPRGDQNREYLITGTTCILHSDAFETVPEVAEEPIFTCEFNCSVSKENYRSIRSTPKPIVQGPQTAVVVGKAGEEIYTDEYGRVKLQFHWDRYGGSDENSSCWVRVSQVWAGKNWGAMHIPRIGQEVVVEFLEGDPDRPIVTGRVYNADQMPPYGLPANMTQSGIKSRSTKGGSGENFNEIRFEDKKGDEQVYIHAEKNQDNVVENNETTSVGVNRSETVGNDETIDIGNDRTETVGNNENITIGVNRTESVGSNETVSIGSNRSVNIGSNKSETIGVNKTETIGAAKALTIGAGYQVTVGAGMNETVGASKAMQVAASVTEDIGGGHGVNVGKDQSVTVGKNQAVTIGEDGSITVGKNLVIEAGDSITIKTGKASITMKKDGTIAIQGKDVSVKGSGAVNVKASKNVVVKGKKILQN</sequence>
<dbReference type="SUPFAM" id="SSF69255">
    <property type="entry name" value="gp5 N-terminal domain-like"/>
    <property type="match status" value="1"/>
</dbReference>
<keyword evidence="8" id="KW-1185">Reference proteome</keyword>
<gene>
    <name evidence="7" type="ORF">A3196_14685</name>
</gene>
<feature type="domain" description="Gp5/Type VI secretion system Vgr protein OB-fold" evidence="5">
    <location>
        <begin position="388"/>
        <end position="456"/>
    </location>
</feature>
<dbReference type="AlphaFoldDB" id="A0A1E2UT01"/>
<dbReference type="InterPro" id="IPR037026">
    <property type="entry name" value="Vgr_OB-fold_dom_sf"/>
</dbReference>
<dbReference type="GO" id="GO:0005576">
    <property type="term" value="C:extracellular region"/>
    <property type="evidence" value="ECO:0007669"/>
    <property type="project" value="UniProtKB-SubCell"/>
</dbReference>
<dbReference type="Gene3D" id="4.10.220.110">
    <property type="match status" value="1"/>
</dbReference>
<comment type="caution">
    <text evidence="7">The sequence shown here is derived from an EMBL/GenBank/DDBJ whole genome shotgun (WGS) entry which is preliminary data.</text>
</comment>
<feature type="compositionally biased region" description="Polar residues" evidence="4">
    <location>
        <begin position="470"/>
        <end position="481"/>
    </location>
</feature>
<evidence type="ECO:0000256" key="4">
    <source>
        <dbReference type="SAM" id="MobiDB-lite"/>
    </source>
</evidence>
<dbReference type="Pfam" id="PF04717">
    <property type="entry name" value="Phage_base_V"/>
    <property type="match status" value="1"/>
</dbReference>
<dbReference type="STRING" id="1818881.A3196_14685"/>
<dbReference type="EMBL" id="LVJZ01000003">
    <property type="protein sequence ID" value="ODB97893.1"/>
    <property type="molecule type" value="Genomic_DNA"/>
</dbReference>
<dbReference type="OrthoDB" id="9762420at2"/>
<comment type="similarity">
    <text evidence="2">Belongs to the VgrG protein family.</text>
</comment>
<dbReference type="Gene3D" id="2.30.110.50">
    <property type="match status" value="1"/>
</dbReference>
<dbReference type="InterPro" id="IPR054030">
    <property type="entry name" value="Gp5_Vgr_C"/>
</dbReference>
<dbReference type="RefSeq" id="WP_069005870.1">
    <property type="nucleotide sequence ID" value="NZ_LVJW01000003.1"/>
</dbReference>
<reference evidence="7 8" key="1">
    <citation type="submission" date="2016-03" db="EMBL/GenBank/DDBJ databases">
        <title>Chemosynthetic sulphur-oxidizing symbionts of marine invertebrate animals are capable of nitrogen fixation.</title>
        <authorList>
            <person name="Petersen J.M."/>
            <person name="Kemper A."/>
            <person name="Gruber-Vodicka H."/>
            <person name="Cardini U."/>
            <person name="Geest Mvander."/>
            <person name="Kleiner M."/>
            <person name="Bulgheresi S."/>
            <person name="Fussmann M."/>
            <person name="Herbold C."/>
            <person name="Seah B.K.B."/>
            <person name="Antony C.Paul."/>
            <person name="Liu D."/>
            <person name="Belitz A."/>
            <person name="Weber M."/>
        </authorList>
    </citation>
    <scope>NUCLEOTIDE SEQUENCE [LARGE SCALE GENOMIC DNA]</scope>
    <source>
        <strain evidence="7">G_D</strain>
    </source>
</reference>
<evidence type="ECO:0000256" key="2">
    <source>
        <dbReference type="ARBA" id="ARBA00005558"/>
    </source>
</evidence>
<evidence type="ECO:0000259" key="5">
    <source>
        <dbReference type="Pfam" id="PF04717"/>
    </source>
</evidence>
<keyword evidence="3" id="KW-0964">Secreted</keyword>
<feature type="region of interest" description="Disordered" evidence="4">
    <location>
        <begin position="470"/>
        <end position="489"/>
    </location>
</feature>
<dbReference type="Pfam" id="PF22178">
    <property type="entry name" value="Gp5_trimer_C"/>
    <property type="match status" value="1"/>
</dbReference>
<name>A0A1E2UT01_9GAMM</name>
<dbReference type="FunFam" id="2.40.50.230:FF:000001">
    <property type="entry name" value="Type VI secretion protein VgrG"/>
    <property type="match status" value="1"/>
</dbReference>
<dbReference type="InterPro" id="IPR006531">
    <property type="entry name" value="Gp5/Vgr_OB"/>
</dbReference>
<dbReference type="Gene3D" id="3.55.50.10">
    <property type="entry name" value="Baseplate protein-like domains"/>
    <property type="match status" value="1"/>
</dbReference>
<dbReference type="InterPro" id="IPR006533">
    <property type="entry name" value="T6SS_Vgr_RhsGE"/>
</dbReference>
<evidence type="ECO:0000256" key="1">
    <source>
        <dbReference type="ARBA" id="ARBA00004613"/>
    </source>
</evidence>
<organism evidence="7 8">
    <name type="scientific">Candidatus Thiodiazotropha endoloripes</name>
    <dbReference type="NCBI Taxonomy" id="1818881"/>
    <lineage>
        <taxon>Bacteria</taxon>
        <taxon>Pseudomonadati</taxon>
        <taxon>Pseudomonadota</taxon>
        <taxon>Gammaproteobacteria</taxon>
        <taxon>Chromatiales</taxon>
        <taxon>Sedimenticolaceae</taxon>
        <taxon>Candidatus Thiodiazotropha</taxon>
    </lineage>
</organism>